<dbReference type="SUPFAM" id="SSF51445">
    <property type="entry name" value="(Trans)glycosidases"/>
    <property type="match status" value="1"/>
</dbReference>
<dbReference type="InterPro" id="IPR041704">
    <property type="entry name" value="CFLE_GH18"/>
</dbReference>
<dbReference type="Proteomes" id="UP001623591">
    <property type="component" value="Unassembled WGS sequence"/>
</dbReference>
<reference evidence="5 6" key="1">
    <citation type="submission" date="2024-11" db="EMBL/GenBank/DDBJ databases">
        <authorList>
            <person name="Heng Y.C."/>
            <person name="Lim A.C.H."/>
            <person name="Lee J.K.Y."/>
            <person name="Kittelmann S."/>
        </authorList>
    </citation>
    <scope>NUCLEOTIDE SEQUENCE [LARGE SCALE GENOMIC DNA]</scope>
    <source>
        <strain evidence="5 6">WILCCON 0185</strain>
    </source>
</reference>
<name>A0ABW8T9B9_9CLOT</name>
<evidence type="ECO:0000259" key="4">
    <source>
        <dbReference type="PROSITE" id="PS51910"/>
    </source>
</evidence>
<dbReference type="Gene3D" id="3.10.50.10">
    <property type="match status" value="1"/>
</dbReference>
<evidence type="ECO:0000256" key="2">
    <source>
        <dbReference type="ARBA" id="ARBA00023295"/>
    </source>
</evidence>
<dbReference type="InterPro" id="IPR011583">
    <property type="entry name" value="Chitinase_II/V-like_cat"/>
</dbReference>
<evidence type="ECO:0000256" key="1">
    <source>
        <dbReference type="ARBA" id="ARBA00022801"/>
    </source>
</evidence>
<dbReference type="InterPro" id="IPR029070">
    <property type="entry name" value="Chitinase_insertion_sf"/>
</dbReference>
<keyword evidence="2" id="KW-0326">Glycosidase</keyword>
<evidence type="ECO:0000256" key="3">
    <source>
        <dbReference type="SAM" id="SignalP"/>
    </source>
</evidence>
<dbReference type="InterPro" id="IPR001223">
    <property type="entry name" value="Glyco_hydro18_cat"/>
</dbReference>
<feature type="signal peptide" evidence="3">
    <location>
        <begin position="1"/>
        <end position="26"/>
    </location>
</feature>
<sequence length="635" mass="68144">MVKRKMILAAMALCISAQLVPYKALAAPIAIRLSGMDRYETAIKVSQDSWQSSDYVVIATGEDFPDALCAAPLAKKYDAPILLTRNAAIPTNVVAEIQRLGAKKVFIVGGTGVISSAAESVLNGLNIQSTRIQGQDRYETSAKVAQIIGTSNGIAIASGENFPDALSIAPIAAAKQMPILLSNSNTMPSNIKNLALNSSGEKYVIGGSGVISDSAAASLGAYKRLAGVNRYETNLAVIKEFSDTINFNKVYISTGNDFADAISGSAAAALTSSPLVLTDGTDYNTYSFIKSEYYNISALKVLGGTAVVSDAIVNTFLHEPYSKVVLGYATYYYPGDSSSYNSIAAHSDVIDQIATDTYNTDGTGNLTGLLPADQISYANSKNIDTYAMVANNFDGSIAKTLLENSANRANLINNISNAIRVNNFKGVNIDFEGIYSSDRVYLTTFMRELYNVLHPQGYKVTIAVPAKTVESLTDGWAGAFDYAALANNSDEVVIMTYDEHYAGGAPGPIASEGWVQSVVNYAVKNIPSEKILLGLAAYGYDWPSNGASAKAYGVDSMYNLAESYGAQIKWDPVSDTNYFNYTDKSSIYHSVWFENSTSIAYKLDIVNNNNLGGIAIWRLGLENADYWTSIKTKLN</sequence>
<proteinExistence type="predicted"/>
<accession>A0ABW8T9B9</accession>
<evidence type="ECO:0000313" key="5">
    <source>
        <dbReference type="EMBL" id="MFL0248317.1"/>
    </source>
</evidence>
<dbReference type="InterPro" id="IPR017853">
    <property type="entry name" value="GH"/>
</dbReference>
<dbReference type="PANTHER" id="PTHR46066">
    <property type="entry name" value="CHITINASE DOMAIN-CONTAINING PROTEIN 1 FAMILY MEMBER"/>
    <property type="match status" value="1"/>
</dbReference>
<feature type="domain" description="GH18" evidence="4">
    <location>
        <begin position="323"/>
        <end position="635"/>
    </location>
</feature>
<dbReference type="InterPro" id="IPR007253">
    <property type="entry name" value="Cell_wall-bd_2"/>
</dbReference>
<protein>
    <submittedName>
        <fullName evidence="5">Cell wall-binding repeat-containing protein</fullName>
    </submittedName>
</protein>
<feature type="chain" id="PRO_5045263126" evidence="3">
    <location>
        <begin position="27"/>
        <end position="635"/>
    </location>
</feature>
<dbReference type="PANTHER" id="PTHR46066:SF2">
    <property type="entry name" value="CHITINASE DOMAIN-CONTAINING PROTEIN 1"/>
    <property type="match status" value="1"/>
</dbReference>
<dbReference type="CDD" id="cd02874">
    <property type="entry name" value="GH18_CFLE_spore_hydrolase"/>
    <property type="match status" value="1"/>
</dbReference>
<dbReference type="Pfam" id="PF00704">
    <property type="entry name" value="Glyco_hydro_18"/>
    <property type="match status" value="1"/>
</dbReference>
<gene>
    <name evidence="5" type="ORF">ACJDUG_15265</name>
</gene>
<dbReference type="Pfam" id="PF04122">
    <property type="entry name" value="CW_binding_2"/>
    <property type="match status" value="3"/>
</dbReference>
<evidence type="ECO:0000313" key="6">
    <source>
        <dbReference type="Proteomes" id="UP001623591"/>
    </source>
</evidence>
<dbReference type="EMBL" id="JBJHZZ010000015">
    <property type="protein sequence ID" value="MFL0248317.1"/>
    <property type="molecule type" value="Genomic_DNA"/>
</dbReference>
<keyword evidence="6" id="KW-1185">Reference proteome</keyword>
<dbReference type="SMART" id="SM00636">
    <property type="entry name" value="Glyco_18"/>
    <property type="match status" value="1"/>
</dbReference>
<dbReference type="Gene3D" id="3.40.50.12090">
    <property type="match status" value="2"/>
</dbReference>
<organism evidence="5 6">
    <name type="scientific">Candidatus Clostridium stratigraminis</name>
    <dbReference type="NCBI Taxonomy" id="3381661"/>
    <lineage>
        <taxon>Bacteria</taxon>
        <taxon>Bacillati</taxon>
        <taxon>Bacillota</taxon>
        <taxon>Clostridia</taxon>
        <taxon>Eubacteriales</taxon>
        <taxon>Clostridiaceae</taxon>
        <taxon>Clostridium</taxon>
    </lineage>
</organism>
<dbReference type="PROSITE" id="PS51910">
    <property type="entry name" value="GH18_2"/>
    <property type="match status" value="1"/>
</dbReference>
<dbReference type="Gene3D" id="3.20.20.80">
    <property type="entry name" value="Glycosidases"/>
    <property type="match status" value="1"/>
</dbReference>
<keyword evidence="3" id="KW-0732">Signal</keyword>
<dbReference type="RefSeq" id="WP_406770744.1">
    <property type="nucleotide sequence ID" value="NZ_JBJHZZ010000015.1"/>
</dbReference>
<comment type="caution">
    <text evidence="5">The sequence shown here is derived from an EMBL/GenBank/DDBJ whole genome shotgun (WGS) entry which is preliminary data.</text>
</comment>
<keyword evidence="1" id="KW-0378">Hydrolase</keyword>